<dbReference type="SMART" id="SM00220">
    <property type="entry name" value="S_TKc"/>
    <property type="match status" value="1"/>
</dbReference>
<evidence type="ECO:0000259" key="5">
    <source>
        <dbReference type="PROSITE" id="PS50011"/>
    </source>
</evidence>
<keyword evidence="6" id="KW-0808">Transferase</keyword>
<dbReference type="Pfam" id="PF00069">
    <property type="entry name" value="Pkinase"/>
    <property type="match status" value="1"/>
</dbReference>
<keyword evidence="2 3" id="KW-0067">ATP-binding</keyword>
<dbReference type="RefSeq" id="WP_092775796.1">
    <property type="nucleotide sequence ID" value="NZ_FNAB01000001.1"/>
</dbReference>
<evidence type="ECO:0000313" key="6">
    <source>
        <dbReference type="EMBL" id="SDC79765.1"/>
    </source>
</evidence>
<dbReference type="InterPro" id="IPR011009">
    <property type="entry name" value="Kinase-like_dom_sf"/>
</dbReference>
<name>A0A1G6PKA2_9NOCA</name>
<dbReference type="InterPro" id="IPR011990">
    <property type="entry name" value="TPR-like_helical_dom_sf"/>
</dbReference>
<evidence type="ECO:0000313" key="7">
    <source>
        <dbReference type="Proteomes" id="UP000199417"/>
    </source>
</evidence>
<dbReference type="STRING" id="168276.SAMN05444580_101917"/>
<dbReference type="PROSITE" id="PS00108">
    <property type="entry name" value="PROTEIN_KINASE_ST"/>
    <property type="match status" value="1"/>
</dbReference>
<evidence type="ECO:0000256" key="1">
    <source>
        <dbReference type="ARBA" id="ARBA00022741"/>
    </source>
</evidence>
<gene>
    <name evidence="6" type="ORF">SAMN05444580_101917</name>
</gene>
<organism evidence="6 7">
    <name type="scientific">Rhodococcus tukisamuensis</name>
    <dbReference type="NCBI Taxonomy" id="168276"/>
    <lineage>
        <taxon>Bacteria</taxon>
        <taxon>Bacillati</taxon>
        <taxon>Actinomycetota</taxon>
        <taxon>Actinomycetes</taxon>
        <taxon>Mycobacteriales</taxon>
        <taxon>Nocardiaceae</taxon>
        <taxon>Rhodococcus</taxon>
    </lineage>
</organism>
<dbReference type="PROSITE" id="PS50011">
    <property type="entry name" value="PROTEIN_KINASE_DOM"/>
    <property type="match status" value="1"/>
</dbReference>
<dbReference type="PANTHER" id="PTHR47691">
    <property type="entry name" value="REGULATOR-RELATED"/>
    <property type="match status" value="1"/>
</dbReference>
<keyword evidence="1 3" id="KW-0547">Nucleotide-binding</keyword>
<dbReference type="InterPro" id="IPR017441">
    <property type="entry name" value="Protein_kinase_ATP_BS"/>
</dbReference>
<dbReference type="Gene3D" id="1.10.510.10">
    <property type="entry name" value="Transferase(Phosphotransferase) domain 1"/>
    <property type="match status" value="1"/>
</dbReference>
<keyword evidence="6" id="KW-0418">Kinase</keyword>
<dbReference type="AlphaFoldDB" id="A0A1G6PKA2"/>
<dbReference type="GO" id="GO:0004674">
    <property type="term" value="F:protein serine/threonine kinase activity"/>
    <property type="evidence" value="ECO:0007669"/>
    <property type="project" value="UniProtKB-KW"/>
</dbReference>
<dbReference type="PANTHER" id="PTHR47691:SF3">
    <property type="entry name" value="HTH-TYPE TRANSCRIPTIONAL REGULATOR RV0890C-RELATED"/>
    <property type="match status" value="1"/>
</dbReference>
<dbReference type="InterPro" id="IPR008271">
    <property type="entry name" value="Ser/Thr_kinase_AS"/>
</dbReference>
<evidence type="ECO:0000256" key="3">
    <source>
        <dbReference type="PROSITE-ProRule" id="PRU10141"/>
    </source>
</evidence>
<dbReference type="CDD" id="cd14014">
    <property type="entry name" value="STKc_PknB_like"/>
    <property type="match status" value="1"/>
</dbReference>
<dbReference type="SUPFAM" id="SSF48452">
    <property type="entry name" value="TPR-like"/>
    <property type="match status" value="1"/>
</dbReference>
<keyword evidence="7" id="KW-1185">Reference proteome</keyword>
<feature type="binding site" evidence="3">
    <location>
        <position position="60"/>
    </location>
    <ligand>
        <name>ATP</name>
        <dbReference type="ChEBI" id="CHEBI:30616"/>
    </ligand>
</feature>
<dbReference type="Gene3D" id="1.25.40.10">
    <property type="entry name" value="Tetratricopeptide repeat domain"/>
    <property type="match status" value="1"/>
</dbReference>
<sequence>MADADPPATQDDLPGFDSAGDIAAELSASGFEGSEEVGRGGFGVVYRCRQSALGRTVAVKVLSASLDRENRERFLREEYAMGRLSGHPNIVAVYQVEVTASGRPFIVMPFCAAGSLEARTRREGPLDWGAALRVGVKLAGALETAHGAGILHRDVKPANVLLTDYGEPQLADFGVARIAGGYETTAGAVTGTLAFTAPEVLEGGAPSVASDVYALGATLFCLVTGHAAFERRPGEEPLAQFLRIAANRIPDLRTQGVPDVVCALLEAAMSRRPSARPRTAAEFGNALREAELQCGLAIDEMALPVGPASGPDVASDAAAATAWDGSPSGWSVRGGATADRTGLASRQTRPRRLPLPLTSFVGRGAALAEIGELLAAARLVTLTGPGGVGKTRLALAAASDSAWRDAVWLIELGAVLAPEQLVGTIADAVGLGDEPVPSRDPARALADRLADSWGDREALIVLDNCEHLVEECGPLVEELLHTVGGLRVLVTSQRVLGVGGEHVYPVPPLTLPAPADDAAEGAGESDSEAVELFAARAHAVSPEFAVTAANRAAVDRLCRELDGVPLAIELAAARIRAYGVDEMLQMLADRFRLFATGNRAADPRHRSLRALVEWSYDLLTGPERDVWAMVSLFSGDFTAAAAAEVCAGPAYHELDVRLILASLVDKSMLLSDTVSGTRRYRMLVTLRDFGRERLAESDLGAECVERFVQRSRRLAVEFRQGWFGPRQQAVYDAVHAERENIRAALAYGRSDGELTAPAIEIVTSLHFYWLASCSLSEARRWLSAALESGAIDDAGRSRAYWSSSIVAMLQSDRAVALDHARRSRELAVALGDRTNEGYAQFALGFAAICGNDLDLALTSYLDALQCHRDTGDSAAVAVTITGLLTGLPQGGRVDTLSPHLWREAAELCAAVGERWTFAYLTFARGYGALVAGDLAGAREHERECLRLARGFADRILCAWVFEVTSWIAERQGDFELAARMQGAAATSWASGETAMLGYGGMRDQHDESRRRVRDALGDAKADRLIQLGGRRTVPESVALALGEMD</sequence>
<proteinExistence type="predicted"/>
<feature type="region of interest" description="Disordered" evidence="4">
    <location>
        <begin position="326"/>
        <end position="349"/>
    </location>
</feature>
<dbReference type="SUPFAM" id="SSF56112">
    <property type="entry name" value="Protein kinase-like (PK-like)"/>
    <property type="match status" value="1"/>
</dbReference>
<evidence type="ECO:0000256" key="2">
    <source>
        <dbReference type="ARBA" id="ARBA00022840"/>
    </source>
</evidence>
<keyword evidence="6" id="KW-0723">Serine/threonine-protein kinase</keyword>
<dbReference type="EMBL" id="FNAB01000001">
    <property type="protein sequence ID" value="SDC79765.1"/>
    <property type="molecule type" value="Genomic_DNA"/>
</dbReference>
<dbReference type="Proteomes" id="UP000199417">
    <property type="component" value="Unassembled WGS sequence"/>
</dbReference>
<dbReference type="InterPro" id="IPR000719">
    <property type="entry name" value="Prot_kinase_dom"/>
</dbReference>
<dbReference type="PRINTS" id="PR00364">
    <property type="entry name" value="DISEASERSIST"/>
</dbReference>
<dbReference type="InterPro" id="IPR027417">
    <property type="entry name" value="P-loop_NTPase"/>
</dbReference>
<accession>A0A1G6PKA2</accession>
<feature type="domain" description="Protein kinase" evidence="5">
    <location>
        <begin position="31"/>
        <end position="284"/>
    </location>
</feature>
<evidence type="ECO:0000256" key="4">
    <source>
        <dbReference type="SAM" id="MobiDB-lite"/>
    </source>
</evidence>
<protein>
    <submittedName>
        <fullName evidence="6">Non-specific serine/threonine protein kinase</fullName>
    </submittedName>
</protein>
<dbReference type="Gene3D" id="3.40.50.300">
    <property type="entry name" value="P-loop containing nucleotide triphosphate hydrolases"/>
    <property type="match status" value="1"/>
</dbReference>
<dbReference type="PROSITE" id="PS00107">
    <property type="entry name" value="PROTEIN_KINASE_ATP"/>
    <property type="match status" value="1"/>
</dbReference>
<reference evidence="6 7" key="1">
    <citation type="submission" date="2016-10" db="EMBL/GenBank/DDBJ databases">
        <authorList>
            <person name="de Groot N.N."/>
        </authorList>
    </citation>
    <scope>NUCLEOTIDE SEQUENCE [LARGE SCALE GENOMIC DNA]</scope>
    <source>
        <strain evidence="6 7">JCM 11308</strain>
    </source>
</reference>
<dbReference type="GO" id="GO:0005524">
    <property type="term" value="F:ATP binding"/>
    <property type="evidence" value="ECO:0007669"/>
    <property type="project" value="UniProtKB-UniRule"/>
</dbReference>
<dbReference type="SUPFAM" id="SSF52540">
    <property type="entry name" value="P-loop containing nucleoside triphosphate hydrolases"/>
    <property type="match status" value="1"/>
</dbReference>